<accession>A0ABR1IK78</accession>
<evidence type="ECO:0000313" key="3">
    <source>
        <dbReference type="Proteomes" id="UP001498421"/>
    </source>
</evidence>
<dbReference type="InterPro" id="IPR051209">
    <property type="entry name" value="FAD-bind_Monooxygenase_sf"/>
</dbReference>
<dbReference type="PANTHER" id="PTHR42877:SF1">
    <property type="entry name" value="FAD-BINDING MONOOXYGENASE STCW"/>
    <property type="match status" value="1"/>
</dbReference>
<proteinExistence type="inferred from homology"/>
<comment type="similarity">
    <text evidence="1">Belongs to the FAD-binding monooxygenase family.</text>
</comment>
<dbReference type="Gene3D" id="3.50.50.60">
    <property type="entry name" value="FAD/NAD(P)-binding domain"/>
    <property type="match status" value="1"/>
</dbReference>
<dbReference type="PANTHER" id="PTHR42877">
    <property type="entry name" value="L-ORNITHINE N(5)-MONOOXYGENASE-RELATED"/>
    <property type="match status" value="1"/>
</dbReference>
<sequence>MALGDPYMLAIQKPNVEMHFCGIAKVVEDGVIGDDGKKTVCDTIVCTTGFDVSYRPPFQLIGLGGVDLRKEWIEVPASYLGVMAPGFRII</sequence>
<keyword evidence="3" id="KW-1185">Reference proteome</keyword>
<dbReference type="EMBL" id="JAZAVK010000002">
    <property type="protein sequence ID" value="KAK7433036.1"/>
    <property type="molecule type" value="Genomic_DNA"/>
</dbReference>
<gene>
    <name evidence="2" type="ORF">QQZ08_000509</name>
</gene>
<evidence type="ECO:0008006" key="4">
    <source>
        <dbReference type="Google" id="ProtNLM"/>
    </source>
</evidence>
<dbReference type="Proteomes" id="UP001498421">
    <property type="component" value="Unassembled WGS sequence"/>
</dbReference>
<organism evidence="2 3">
    <name type="scientific">Neonectria magnoliae</name>
    <dbReference type="NCBI Taxonomy" id="2732573"/>
    <lineage>
        <taxon>Eukaryota</taxon>
        <taxon>Fungi</taxon>
        <taxon>Dikarya</taxon>
        <taxon>Ascomycota</taxon>
        <taxon>Pezizomycotina</taxon>
        <taxon>Sordariomycetes</taxon>
        <taxon>Hypocreomycetidae</taxon>
        <taxon>Hypocreales</taxon>
        <taxon>Nectriaceae</taxon>
        <taxon>Neonectria</taxon>
    </lineage>
</organism>
<dbReference type="SUPFAM" id="SSF51905">
    <property type="entry name" value="FAD/NAD(P)-binding domain"/>
    <property type="match status" value="1"/>
</dbReference>
<name>A0ABR1IK78_9HYPO</name>
<reference evidence="2 3" key="1">
    <citation type="journal article" date="2025" name="Microbiol. Resour. Announc.">
        <title>Draft genome sequences for Neonectria magnoliae and Neonectria punicea, canker pathogens of Liriodendron tulipifera and Acer saccharum in West Virginia.</title>
        <authorList>
            <person name="Petronek H.M."/>
            <person name="Kasson M.T."/>
            <person name="Metheny A.M."/>
            <person name="Stauder C.M."/>
            <person name="Lovett B."/>
            <person name="Lynch S.C."/>
            <person name="Garnas J.R."/>
            <person name="Kasson L.R."/>
            <person name="Stajich J.E."/>
        </authorList>
    </citation>
    <scope>NUCLEOTIDE SEQUENCE [LARGE SCALE GENOMIC DNA]</scope>
    <source>
        <strain evidence="2 3">NRRL 64651</strain>
    </source>
</reference>
<comment type="caution">
    <text evidence="2">The sequence shown here is derived from an EMBL/GenBank/DDBJ whole genome shotgun (WGS) entry which is preliminary data.</text>
</comment>
<protein>
    <recommendedName>
        <fullName evidence="4">Flavin-containing monooxygenase</fullName>
    </recommendedName>
</protein>
<dbReference type="InterPro" id="IPR036188">
    <property type="entry name" value="FAD/NAD-bd_sf"/>
</dbReference>
<evidence type="ECO:0000313" key="2">
    <source>
        <dbReference type="EMBL" id="KAK7433036.1"/>
    </source>
</evidence>
<evidence type="ECO:0000256" key="1">
    <source>
        <dbReference type="ARBA" id="ARBA00010139"/>
    </source>
</evidence>